<dbReference type="RefSeq" id="WP_033118350.1">
    <property type="nucleotide sequence ID" value="NZ_CALICV010000035.1"/>
</dbReference>
<dbReference type="SUPFAM" id="SSF63992">
    <property type="entry name" value="Dipeptide transport protein"/>
    <property type="match status" value="1"/>
</dbReference>
<dbReference type="InterPro" id="IPR027476">
    <property type="entry name" value="DppA_N"/>
</dbReference>
<proteinExistence type="predicted"/>
<evidence type="ECO:0000313" key="1">
    <source>
        <dbReference type="EMBL" id="ALP94828.1"/>
    </source>
</evidence>
<dbReference type="Gene3D" id="3.30.1360.130">
    <property type="entry name" value="Dipeptide transport protein"/>
    <property type="match status" value="1"/>
</dbReference>
<reference evidence="1 2" key="1">
    <citation type="journal article" date="2015" name="Nat. Commun.">
        <title>Production of butyrate from lysine and the Amadori product fructoselysine by a human gut commensal.</title>
        <authorList>
            <person name="Bui T.P."/>
            <person name="Ritari J."/>
            <person name="Boeren S."/>
            <person name="de Waard P."/>
            <person name="Plugge C.M."/>
            <person name="de Vos W.M."/>
        </authorList>
    </citation>
    <scope>NUCLEOTIDE SEQUENCE [LARGE SCALE GENOMIC DNA]</scope>
    <source>
        <strain evidence="1 2">AF211</strain>
    </source>
</reference>
<keyword evidence="1" id="KW-0645">Protease</keyword>
<dbReference type="Proteomes" id="UP000064844">
    <property type="component" value="Chromosome"/>
</dbReference>
<gene>
    <name evidence="1" type="ORF">IB211_02437</name>
</gene>
<evidence type="ECO:0000313" key="2">
    <source>
        <dbReference type="Proteomes" id="UP000064844"/>
    </source>
</evidence>
<sequence length="266" mass="28200">MKFYVLCDIEGVASLSCWDEARSANSCYAPMAREMTLEAAAAARGLFSAGADEVIIEDGHGDGCNIDCALLPKGARLLRGVTHDIVGLTGIFDESYDGMLMVGFHDAASASGNPTSHTMVSSRIFRLMVNGALWGEFEVSAHAAAYRGVPTLFASGDEGLCAAAARAVPGILTVPTKSGHGYGVLTKTPELVQEEIEGMAARAVAAAKTAKPPVLPDHFHVEVTYLHHYDAYGSSHYPGASLLSPTTVAFDADDYGDVLRFFYFVI</sequence>
<dbReference type="AlphaFoldDB" id="A0A0S2W656"/>
<reference evidence="2" key="2">
    <citation type="submission" date="2015-04" db="EMBL/GenBank/DDBJ databases">
        <title>A butyrogenic pathway from the amino acid lysine in a human gut commensal.</title>
        <authorList>
            <person name="de Vos W.M."/>
            <person name="Bui N.T.P."/>
            <person name="Plugge C.M."/>
            <person name="Ritari J."/>
        </authorList>
    </citation>
    <scope>NUCLEOTIDE SEQUENCE [LARGE SCALE GENOMIC DNA]</scope>
    <source>
        <strain evidence="2">AF211</strain>
    </source>
</reference>
<dbReference type="eggNOG" id="COG2362">
    <property type="taxonomic scope" value="Bacteria"/>
</dbReference>
<dbReference type="Pfam" id="PF04951">
    <property type="entry name" value="Peptidase_M55"/>
    <property type="match status" value="1"/>
</dbReference>
<protein>
    <submittedName>
        <fullName evidence="1">D-aminopeptidase dipeptide-binding protein DppA</fullName>
    </submittedName>
</protein>
<dbReference type="GO" id="GO:0004177">
    <property type="term" value="F:aminopeptidase activity"/>
    <property type="evidence" value="ECO:0007669"/>
    <property type="project" value="UniProtKB-KW"/>
</dbReference>
<dbReference type="InterPro" id="IPR036177">
    <property type="entry name" value="Peptidase_M55_sf"/>
</dbReference>
<organism evidence="1 2">
    <name type="scientific">Intestinimonas butyriciproducens</name>
    <dbReference type="NCBI Taxonomy" id="1297617"/>
    <lineage>
        <taxon>Bacteria</taxon>
        <taxon>Bacillati</taxon>
        <taxon>Bacillota</taxon>
        <taxon>Clostridia</taxon>
        <taxon>Eubacteriales</taxon>
        <taxon>Intestinimonas</taxon>
    </lineage>
</organism>
<keyword evidence="2" id="KW-1185">Reference proteome</keyword>
<accession>A0A0S2W656</accession>
<dbReference type="EMBL" id="CP011307">
    <property type="protein sequence ID" value="ALP94828.1"/>
    <property type="molecule type" value="Genomic_DNA"/>
</dbReference>
<dbReference type="STRING" id="1297617.IB211_02437"/>
<name>A0A0S2W656_9FIRM</name>
<dbReference type="Gene3D" id="3.40.50.10780">
    <property type="entry name" value="Dipeptide transport protein"/>
    <property type="match status" value="1"/>
</dbReference>
<dbReference type="InterPro" id="IPR007035">
    <property type="entry name" value="Peptidase_M55"/>
</dbReference>
<keyword evidence="1" id="KW-0378">Hydrolase</keyword>
<keyword evidence="1" id="KW-0031">Aminopeptidase</keyword>
<dbReference type="KEGG" id="ibu:IB211_02437"/>